<sequence length="371" mass="41009">MQKRFSALAIATILGLTAGFAQAEPVKIKDILDREVTVDLPAKRVVLGFYYQDYMAVGGEKALDNVVGFSKKVWSVWAPASWELFSKAVPKLNQLEDIGEVEEGTFSAEKVLALKPDLLVLADWQYEALGSDLDVINEAGIPIVVLDYNAQILPKHLRSTEIIGELTGQKERAAKMAKEYQDIVDHIQTTVKAAKVERKPRIYVEFGRGGPAEQGITFYSSMWGSMISLVGADNVAPEEVGKWGVLAAEKVLAAKPDAIIITGRETELKKNKEGMVMGFGIDKAEAQRRLDGFKQRAGWSELPAVKANHVYGAYHANSRTLSDSASVQFVAKVAYPELFKDLDPQQTYVDFYKNYLPVTPEGTIYLFPEAK</sequence>
<dbReference type="SUPFAM" id="SSF53807">
    <property type="entry name" value="Helical backbone' metal receptor"/>
    <property type="match status" value="1"/>
</dbReference>
<dbReference type="InterPro" id="IPR002491">
    <property type="entry name" value="ABC_transptr_periplasmic_BD"/>
</dbReference>
<evidence type="ECO:0000259" key="2">
    <source>
        <dbReference type="PROSITE" id="PS50983"/>
    </source>
</evidence>
<reference evidence="3 4" key="1">
    <citation type="submission" date="2020-02" db="EMBL/GenBank/DDBJ databases">
        <title>Pelistega sp. NLN82 were isolated from wild rodents of the Hainan Island.</title>
        <authorList>
            <person name="Niu N."/>
            <person name="Zhou J."/>
        </authorList>
    </citation>
    <scope>NUCLEOTIDE SEQUENCE [LARGE SCALE GENOMIC DNA]</scope>
    <source>
        <strain evidence="3 4">NLN82</strain>
    </source>
</reference>
<dbReference type="PANTHER" id="PTHR30535">
    <property type="entry name" value="VITAMIN B12-BINDING PROTEIN"/>
    <property type="match status" value="1"/>
</dbReference>
<keyword evidence="4" id="KW-1185">Reference proteome</keyword>
<dbReference type="Proteomes" id="UP000477651">
    <property type="component" value="Unassembled WGS sequence"/>
</dbReference>
<name>A0A6L9Y4C5_9BURK</name>
<gene>
    <name evidence="3" type="ORF">F9B74_01675</name>
</gene>
<feature type="domain" description="Fe/B12 periplasmic-binding" evidence="2">
    <location>
        <begin position="43"/>
        <end position="346"/>
    </location>
</feature>
<evidence type="ECO:0000313" key="3">
    <source>
        <dbReference type="EMBL" id="NEN75035.1"/>
    </source>
</evidence>
<dbReference type="PANTHER" id="PTHR30535:SF34">
    <property type="entry name" value="MOLYBDATE-BINDING PROTEIN MOLA"/>
    <property type="match status" value="1"/>
</dbReference>
<dbReference type="Gene3D" id="3.40.50.1980">
    <property type="entry name" value="Nitrogenase molybdenum iron protein domain"/>
    <property type="match status" value="2"/>
</dbReference>
<dbReference type="PROSITE" id="PS50983">
    <property type="entry name" value="FE_B12_PBP"/>
    <property type="match status" value="1"/>
</dbReference>
<feature type="signal peptide" evidence="1">
    <location>
        <begin position="1"/>
        <end position="23"/>
    </location>
</feature>
<proteinExistence type="predicted"/>
<comment type="caution">
    <text evidence="3">The sequence shown here is derived from an EMBL/GenBank/DDBJ whole genome shotgun (WGS) entry which is preliminary data.</text>
</comment>
<accession>A0A6L9Y4C5</accession>
<evidence type="ECO:0000256" key="1">
    <source>
        <dbReference type="SAM" id="SignalP"/>
    </source>
</evidence>
<dbReference type="Pfam" id="PF01497">
    <property type="entry name" value="Peripla_BP_2"/>
    <property type="match status" value="1"/>
</dbReference>
<evidence type="ECO:0000313" key="4">
    <source>
        <dbReference type="Proteomes" id="UP000477651"/>
    </source>
</evidence>
<feature type="chain" id="PRO_5027083058" evidence="1">
    <location>
        <begin position="24"/>
        <end position="371"/>
    </location>
</feature>
<protein>
    <submittedName>
        <fullName evidence="3">ABC transporter substrate-binding protein</fullName>
    </submittedName>
</protein>
<keyword evidence="1" id="KW-0732">Signal</keyword>
<organism evidence="3 4">
    <name type="scientific">Pelistega ratti</name>
    <dbReference type="NCBI Taxonomy" id="2652177"/>
    <lineage>
        <taxon>Bacteria</taxon>
        <taxon>Pseudomonadati</taxon>
        <taxon>Pseudomonadota</taxon>
        <taxon>Betaproteobacteria</taxon>
        <taxon>Burkholderiales</taxon>
        <taxon>Alcaligenaceae</taxon>
        <taxon>Pelistega</taxon>
    </lineage>
</organism>
<dbReference type="InterPro" id="IPR050902">
    <property type="entry name" value="ABC_Transporter_SBP"/>
</dbReference>
<dbReference type="AlphaFoldDB" id="A0A6L9Y4C5"/>
<dbReference type="EMBL" id="JAAGYR010000002">
    <property type="protein sequence ID" value="NEN75035.1"/>
    <property type="molecule type" value="Genomic_DNA"/>
</dbReference>
<dbReference type="RefSeq" id="WP_163763792.1">
    <property type="nucleotide sequence ID" value="NZ_JAAGYR010000002.1"/>
</dbReference>